<dbReference type="Pfam" id="PF00106">
    <property type="entry name" value="adh_short"/>
    <property type="match status" value="1"/>
</dbReference>
<organism evidence="1 2">
    <name type="scientific">Intrasporangium chromatireducens Q5-1</name>
    <dbReference type="NCBI Taxonomy" id="584657"/>
    <lineage>
        <taxon>Bacteria</taxon>
        <taxon>Bacillati</taxon>
        <taxon>Actinomycetota</taxon>
        <taxon>Actinomycetes</taxon>
        <taxon>Micrococcales</taxon>
        <taxon>Intrasporangiaceae</taxon>
        <taxon>Intrasporangium</taxon>
    </lineage>
</organism>
<dbReference type="Proteomes" id="UP000019494">
    <property type="component" value="Unassembled WGS sequence"/>
</dbReference>
<sequence length="218" mass="22925">MGDRVAVIIGVGPGVGASVARRFGRAGYDVALVARSPGYLEELGTELQGQGVTTGWTPVDIADAPALRAAVERFGRHLGRIDVLHYNPSVFRQADPLQLDVDDLLEDVRVGVGGLLTAVQGARPAMLRGARVLATGSMAADEPWNEACSLGVQKAALRNLVRSLDATLAPDGIRAMSLTVRGTLAPDGPFAPERVAEALYAASQTTEDNWQPEVPYAG</sequence>
<reference evidence="2" key="1">
    <citation type="submission" date="2013-08" db="EMBL/GenBank/DDBJ databases">
        <title>Intrasporangium oryzae NRRL B-24470.</title>
        <authorList>
            <person name="Liu H."/>
            <person name="Wang G."/>
        </authorList>
    </citation>
    <scope>NUCLEOTIDE SEQUENCE [LARGE SCALE GENOMIC DNA]</scope>
    <source>
        <strain evidence="2">Q5-1</strain>
    </source>
</reference>
<dbReference type="EMBL" id="AWQS01000011">
    <property type="protein sequence ID" value="EWT07468.1"/>
    <property type="molecule type" value="Genomic_DNA"/>
</dbReference>
<gene>
    <name evidence="1" type="ORF">N864_00130</name>
</gene>
<evidence type="ECO:0000313" key="1">
    <source>
        <dbReference type="EMBL" id="EWT07468.1"/>
    </source>
</evidence>
<proteinExistence type="predicted"/>
<dbReference type="PATRIC" id="fig|584657.3.peg.563"/>
<protein>
    <submittedName>
        <fullName evidence="1">Short-chain dehydrogenase</fullName>
    </submittedName>
</protein>
<dbReference type="RefSeq" id="WP_034713215.1">
    <property type="nucleotide sequence ID" value="NZ_AWQS01000011.1"/>
</dbReference>
<dbReference type="PRINTS" id="PR00081">
    <property type="entry name" value="GDHRDH"/>
</dbReference>
<dbReference type="CDD" id="cd05233">
    <property type="entry name" value="SDR_c"/>
    <property type="match status" value="1"/>
</dbReference>
<dbReference type="PANTHER" id="PTHR43431:SF1">
    <property type="entry name" value="OS08G0476300 PROTEIN"/>
    <property type="match status" value="1"/>
</dbReference>
<evidence type="ECO:0000313" key="2">
    <source>
        <dbReference type="Proteomes" id="UP000019494"/>
    </source>
</evidence>
<comment type="caution">
    <text evidence="1">The sequence shown here is derived from an EMBL/GenBank/DDBJ whole genome shotgun (WGS) entry which is preliminary data.</text>
</comment>
<name>W9GRK6_9MICO</name>
<keyword evidence="2" id="KW-1185">Reference proteome</keyword>
<dbReference type="AlphaFoldDB" id="W9GRK6"/>
<dbReference type="OrthoDB" id="9799818at2"/>
<dbReference type="Gene3D" id="3.40.50.720">
    <property type="entry name" value="NAD(P)-binding Rossmann-like Domain"/>
    <property type="match status" value="1"/>
</dbReference>
<accession>W9GRK6</accession>
<dbReference type="SUPFAM" id="SSF51735">
    <property type="entry name" value="NAD(P)-binding Rossmann-fold domains"/>
    <property type="match status" value="1"/>
</dbReference>
<dbReference type="InterPro" id="IPR036291">
    <property type="entry name" value="NAD(P)-bd_dom_sf"/>
</dbReference>
<dbReference type="InterPro" id="IPR002347">
    <property type="entry name" value="SDR_fam"/>
</dbReference>
<dbReference type="PANTHER" id="PTHR43431">
    <property type="entry name" value="OXIDOREDUCTASE, SHORT CHAIN DEHYDROGENASE/REDUCTASE FAMILY (AFU_ORTHOLOGUE AFUA_5G14000)"/>
    <property type="match status" value="1"/>
</dbReference>